<dbReference type="GO" id="GO:0003700">
    <property type="term" value="F:DNA-binding transcription factor activity"/>
    <property type="evidence" value="ECO:0007669"/>
    <property type="project" value="InterPro"/>
</dbReference>
<dbReference type="InterPro" id="IPR009057">
    <property type="entry name" value="Homeodomain-like_sf"/>
</dbReference>
<dbReference type="RefSeq" id="WP_092406679.1">
    <property type="nucleotide sequence ID" value="NZ_FOVF01000008.1"/>
</dbReference>
<dbReference type="InterPro" id="IPR050204">
    <property type="entry name" value="AraC_XylS_family_regulators"/>
</dbReference>
<dbReference type="OrthoDB" id="9809338at2"/>
<evidence type="ECO:0000256" key="1">
    <source>
        <dbReference type="ARBA" id="ARBA00023015"/>
    </source>
</evidence>
<gene>
    <name evidence="5" type="ORF">SAMN05216289_10816</name>
</gene>
<reference evidence="5 6" key="1">
    <citation type="submission" date="2016-10" db="EMBL/GenBank/DDBJ databases">
        <authorList>
            <person name="de Groot N.N."/>
        </authorList>
    </citation>
    <scope>NUCLEOTIDE SEQUENCE [LARGE SCALE GENOMIC DNA]</scope>
    <source>
        <strain evidence="5 6">CGMCC 1.7659</strain>
    </source>
</reference>
<dbReference type="Proteomes" id="UP000198575">
    <property type="component" value="Unassembled WGS sequence"/>
</dbReference>
<evidence type="ECO:0000259" key="4">
    <source>
        <dbReference type="PROSITE" id="PS01124"/>
    </source>
</evidence>
<dbReference type="InterPro" id="IPR018060">
    <property type="entry name" value="HTH_AraC"/>
</dbReference>
<dbReference type="AlphaFoldDB" id="A0A1I4X7E5"/>
<dbReference type="Pfam" id="PF12833">
    <property type="entry name" value="HTH_18"/>
    <property type="match status" value="1"/>
</dbReference>
<dbReference type="Gene3D" id="1.10.10.60">
    <property type="entry name" value="Homeodomain-like"/>
    <property type="match status" value="2"/>
</dbReference>
<dbReference type="PROSITE" id="PS00041">
    <property type="entry name" value="HTH_ARAC_FAMILY_1"/>
    <property type="match status" value="1"/>
</dbReference>
<sequence>MPVLTHSELTRLSRAREALGLDGPLPRIAELAEIAQMSRFHFMRRFQLVSGESPNQLRIRQRLLRARELLAGGHASVTEVCFQLGYSSLGSFSSLYRRRMGESPQAARRRLWSAGSLTPCMERDLHPGCMSLLEAAWARTDEHFWRSIRAPVLQHSLTQPTREEPA</sequence>
<keyword evidence="6" id="KW-1185">Reference proteome</keyword>
<evidence type="ECO:0000256" key="2">
    <source>
        <dbReference type="ARBA" id="ARBA00023125"/>
    </source>
</evidence>
<name>A0A1I4X7E5_9GAMM</name>
<organism evidence="5 6">
    <name type="scientific">Dokdonella immobilis</name>
    <dbReference type="NCBI Taxonomy" id="578942"/>
    <lineage>
        <taxon>Bacteria</taxon>
        <taxon>Pseudomonadati</taxon>
        <taxon>Pseudomonadota</taxon>
        <taxon>Gammaproteobacteria</taxon>
        <taxon>Lysobacterales</taxon>
        <taxon>Rhodanobacteraceae</taxon>
        <taxon>Dokdonella</taxon>
    </lineage>
</organism>
<dbReference type="PANTHER" id="PTHR46796">
    <property type="entry name" value="HTH-TYPE TRANSCRIPTIONAL ACTIVATOR RHAS-RELATED"/>
    <property type="match status" value="1"/>
</dbReference>
<feature type="domain" description="HTH araC/xylS-type" evidence="4">
    <location>
        <begin position="27"/>
        <end position="110"/>
    </location>
</feature>
<dbReference type="SMART" id="SM00342">
    <property type="entry name" value="HTH_ARAC"/>
    <property type="match status" value="1"/>
</dbReference>
<dbReference type="PROSITE" id="PS01124">
    <property type="entry name" value="HTH_ARAC_FAMILY_2"/>
    <property type="match status" value="1"/>
</dbReference>
<keyword evidence="1" id="KW-0805">Transcription regulation</keyword>
<dbReference type="SUPFAM" id="SSF46689">
    <property type="entry name" value="Homeodomain-like"/>
    <property type="match status" value="1"/>
</dbReference>
<evidence type="ECO:0000256" key="3">
    <source>
        <dbReference type="ARBA" id="ARBA00023163"/>
    </source>
</evidence>
<accession>A0A1I4X7E5</accession>
<keyword evidence="3" id="KW-0804">Transcription</keyword>
<dbReference type="InterPro" id="IPR018062">
    <property type="entry name" value="HTH_AraC-typ_CS"/>
</dbReference>
<keyword evidence="2 5" id="KW-0238">DNA-binding</keyword>
<protein>
    <submittedName>
        <fullName evidence="5">AraC-type DNA-binding protein</fullName>
    </submittedName>
</protein>
<evidence type="ECO:0000313" key="6">
    <source>
        <dbReference type="Proteomes" id="UP000198575"/>
    </source>
</evidence>
<dbReference type="STRING" id="578942.SAMN05216289_10816"/>
<dbReference type="GO" id="GO:0043565">
    <property type="term" value="F:sequence-specific DNA binding"/>
    <property type="evidence" value="ECO:0007669"/>
    <property type="project" value="InterPro"/>
</dbReference>
<proteinExistence type="predicted"/>
<evidence type="ECO:0000313" key="5">
    <source>
        <dbReference type="EMBL" id="SFN21433.1"/>
    </source>
</evidence>
<dbReference type="EMBL" id="FOVF01000008">
    <property type="protein sequence ID" value="SFN21433.1"/>
    <property type="molecule type" value="Genomic_DNA"/>
</dbReference>